<feature type="domain" description="HTH merR-type" evidence="2">
    <location>
        <begin position="2"/>
        <end position="71"/>
    </location>
</feature>
<evidence type="ECO:0000313" key="3">
    <source>
        <dbReference type="EMBL" id="AET66284.1"/>
    </source>
</evidence>
<dbReference type="InterPro" id="IPR000551">
    <property type="entry name" value="MerR-type_HTH_dom"/>
</dbReference>
<dbReference type="CDD" id="cd01106">
    <property type="entry name" value="HTH_TipAL-Mta"/>
    <property type="match status" value="1"/>
</dbReference>
<dbReference type="Proteomes" id="UP000006346">
    <property type="component" value="Chromosome"/>
</dbReference>
<reference evidence="3 4" key="2">
    <citation type="journal article" date="2012" name="J. Bacteriol.">
        <title>Complete genome sequences of Desulfosporosinus orientis DSM765T, Desulfosporosinus youngiae DSM17734T, Desulfosporosinus meridiei DSM13257T, and Desulfosporosinus acidiphilus DSM22704T.</title>
        <authorList>
            <person name="Pester M."/>
            <person name="Brambilla E."/>
            <person name="Alazard D."/>
            <person name="Rattei T."/>
            <person name="Weinmaier T."/>
            <person name="Han J."/>
            <person name="Lucas S."/>
            <person name="Lapidus A."/>
            <person name="Cheng J.F."/>
            <person name="Goodwin L."/>
            <person name="Pitluck S."/>
            <person name="Peters L."/>
            <person name="Ovchinnikova G."/>
            <person name="Teshima H."/>
            <person name="Detter J.C."/>
            <person name="Han C.S."/>
            <person name="Tapia R."/>
            <person name="Land M.L."/>
            <person name="Hauser L."/>
            <person name="Kyrpides N.C."/>
            <person name="Ivanova N.N."/>
            <person name="Pagani I."/>
            <person name="Huntmann M."/>
            <person name="Wei C.L."/>
            <person name="Davenport K.W."/>
            <person name="Daligault H."/>
            <person name="Chain P.S."/>
            <person name="Chen A."/>
            <person name="Mavromatis K."/>
            <person name="Markowitz V."/>
            <person name="Szeto E."/>
            <person name="Mikhailova N."/>
            <person name="Pati A."/>
            <person name="Wagner M."/>
            <person name="Woyke T."/>
            <person name="Ollivier B."/>
            <person name="Klenk H.P."/>
            <person name="Spring S."/>
            <person name="Loy A."/>
        </authorList>
    </citation>
    <scope>NUCLEOTIDE SEQUENCE [LARGE SCALE GENOMIC DNA]</scope>
    <source>
        <strain evidence="4">ATCC 19365 / DSM 765 / NCIMB 8382 / VKM B-1628</strain>
    </source>
</reference>
<dbReference type="SUPFAM" id="SSF46955">
    <property type="entry name" value="Putative DNA-binding domain"/>
    <property type="match status" value="1"/>
</dbReference>
<dbReference type="HOGENOM" id="CLU_1989041_0_0_9"/>
<dbReference type="AlphaFoldDB" id="G7WCG2"/>
<dbReference type="Gene3D" id="1.10.1660.10">
    <property type="match status" value="1"/>
</dbReference>
<evidence type="ECO:0000259" key="2">
    <source>
        <dbReference type="PROSITE" id="PS50937"/>
    </source>
</evidence>
<keyword evidence="4" id="KW-1185">Reference proteome</keyword>
<proteinExistence type="predicted"/>
<dbReference type="PANTHER" id="PTHR30204:SF90">
    <property type="entry name" value="HTH-TYPE TRANSCRIPTIONAL ACTIVATOR MTA"/>
    <property type="match status" value="1"/>
</dbReference>
<dbReference type="InterPro" id="IPR047057">
    <property type="entry name" value="MerR_fam"/>
</dbReference>
<dbReference type="EMBL" id="CP003108">
    <property type="protein sequence ID" value="AET66284.1"/>
    <property type="molecule type" value="Genomic_DNA"/>
</dbReference>
<evidence type="ECO:0000256" key="1">
    <source>
        <dbReference type="ARBA" id="ARBA00023125"/>
    </source>
</evidence>
<dbReference type="PROSITE" id="PS50937">
    <property type="entry name" value="HTH_MERR_2"/>
    <property type="match status" value="1"/>
</dbReference>
<accession>G7WCG2</accession>
<sequence length="125" mass="14470">MLYTVKEAANLTGITVKTLYHYHKIGLLTPQSISDAGYRLYSMKELEQLQRILFFRELDFSLKDIKKVLEDEPSRQLCLTNQYELLYARRQRLDVSTARTLLLPQCGRRSLCVCKAAIDDLINLG</sequence>
<dbReference type="InterPro" id="IPR009061">
    <property type="entry name" value="DNA-bd_dom_put_sf"/>
</dbReference>
<protein>
    <submittedName>
        <fullName evidence="3">Putative transcriptional regulator</fullName>
    </submittedName>
</protein>
<gene>
    <name evidence="3" type="ordered locus">Desor_0583</name>
</gene>
<dbReference type="PANTHER" id="PTHR30204">
    <property type="entry name" value="REDOX-CYCLING DRUG-SENSING TRANSCRIPTIONAL ACTIVATOR SOXR"/>
    <property type="match status" value="1"/>
</dbReference>
<dbReference type="KEGG" id="dor:Desor_0583"/>
<reference evidence="4" key="1">
    <citation type="submission" date="2011-11" db="EMBL/GenBank/DDBJ databases">
        <title>Complete sequence of Desulfosporosinus orientis DSM 765.</title>
        <authorList>
            <person name="Lucas S."/>
            <person name="Han J."/>
            <person name="Lapidus A."/>
            <person name="Cheng J.-F."/>
            <person name="Goodwin L."/>
            <person name="Pitluck S."/>
            <person name="Peters L."/>
            <person name="Ovchinnikova G."/>
            <person name="Teshima H."/>
            <person name="Detter J.C."/>
            <person name="Han C."/>
            <person name="Tapia R."/>
            <person name="Land M."/>
            <person name="Hauser L."/>
            <person name="Kyrpides N."/>
            <person name="Ivanova N."/>
            <person name="Pagani I."/>
            <person name="Pester M."/>
            <person name="Spring S."/>
            <person name="Ollivier B."/>
            <person name="Rattei T."/>
            <person name="Klenk H.-P."/>
            <person name="Wagner M."/>
            <person name="Loy A."/>
            <person name="Woyke T."/>
        </authorList>
    </citation>
    <scope>NUCLEOTIDE SEQUENCE [LARGE SCALE GENOMIC DNA]</scope>
    <source>
        <strain evidence="4">ATCC 19365 / DSM 765 / NCIMB 8382 / VKM B-1628</strain>
    </source>
</reference>
<dbReference type="Pfam" id="PF13411">
    <property type="entry name" value="MerR_1"/>
    <property type="match status" value="1"/>
</dbReference>
<dbReference type="PATRIC" id="fig|768706.3.peg.556"/>
<dbReference type="GO" id="GO:0003700">
    <property type="term" value="F:DNA-binding transcription factor activity"/>
    <property type="evidence" value="ECO:0007669"/>
    <property type="project" value="InterPro"/>
</dbReference>
<keyword evidence="1" id="KW-0238">DNA-binding</keyword>
<dbReference type="STRING" id="768706.Desor_0583"/>
<dbReference type="GO" id="GO:0003677">
    <property type="term" value="F:DNA binding"/>
    <property type="evidence" value="ECO:0007669"/>
    <property type="project" value="UniProtKB-KW"/>
</dbReference>
<dbReference type="SMART" id="SM00422">
    <property type="entry name" value="HTH_MERR"/>
    <property type="match status" value="1"/>
</dbReference>
<evidence type="ECO:0000313" key="4">
    <source>
        <dbReference type="Proteomes" id="UP000006346"/>
    </source>
</evidence>
<organism evidence="3 4">
    <name type="scientific">Desulfosporosinus orientis (strain ATCC 19365 / DSM 765 / NCIMB 8382 / VKM B-1628 / Singapore I)</name>
    <name type="common">Desulfotomaculum orientis</name>
    <dbReference type="NCBI Taxonomy" id="768706"/>
    <lineage>
        <taxon>Bacteria</taxon>
        <taxon>Bacillati</taxon>
        <taxon>Bacillota</taxon>
        <taxon>Clostridia</taxon>
        <taxon>Eubacteriales</taxon>
        <taxon>Desulfitobacteriaceae</taxon>
        <taxon>Desulfosporosinus</taxon>
    </lineage>
</organism>
<dbReference type="eggNOG" id="COG0789">
    <property type="taxonomic scope" value="Bacteria"/>
</dbReference>
<name>G7WCG2_DESOD</name>